<feature type="transmembrane region" description="Helical" evidence="1">
    <location>
        <begin position="262"/>
        <end position="282"/>
    </location>
</feature>
<keyword evidence="3" id="KW-1185">Reference proteome</keyword>
<dbReference type="RefSeq" id="WP_168011731.1">
    <property type="nucleotide sequence ID" value="NZ_JAATEP010000017.1"/>
</dbReference>
<evidence type="ECO:0000313" key="3">
    <source>
        <dbReference type="Proteomes" id="UP000696294"/>
    </source>
</evidence>
<feature type="transmembrane region" description="Helical" evidence="1">
    <location>
        <begin position="347"/>
        <end position="371"/>
    </location>
</feature>
<evidence type="ECO:0000313" key="2">
    <source>
        <dbReference type="EMBL" id="NJP92515.1"/>
    </source>
</evidence>
<feature type="transmembrane region" description="Helical" evidence="1">
    <location>
        <begin position="136"/>
        <end position="158"/>
    </location>
</feature>
<name>A0ABX1B3V6_9ACTN</name>
<keyword evidence="1" id="KW-1133">Transmembrane helix</keyword>
<feature type="transmembrane region" description="Helical" evidence="1">
    <location>
        <begin position="294"/>
        <end position="314"/>
    </location>
</feature>
<evidence type="ECO:0000256" key="1">
    <source>
        <dbReference type="SAM" id="Phobius"/>
    </source>
</evidence>
<accession>A0ABX1B3V6</accession>
<reference evidence="2 3" key="1">
    <citation type="submission" date="2020-03" db="EMBL/GenBank/DDBJ databases">
        <title>WGS of actinomycetes isolated from Thailand.</title>
        <authorList>
            <person name="Thawai C."/>
        </authorList>
    </citation>
    <scope>NUCLEOTIDE SEQUENCE [LARGE SCALE GENOMIC DNA]</scope>
    <source>
        <strain evidence="2 3">FMUSA5-5</strain>
    </source>
</reference>
<evidence type="ECO:0008006" key="4">
    <source>
        <dbReference type="Google" id="ProtNLM"/>
    </source>
</evidence>
<feature type="transmembrane region" description="Helical" evidence="1">
    <location>
        <begin position="112"/>
        <end position="130"/>
    </location>
</feature>
<proteinExistence type="predicted"/>
<organism evidence="2 3">
    <name type="scientific">Nonomuraea composti</name>
    <dbReference type="NCBI Taxonomy" id="2720023"/>
    <lineage>
        <taxon>Bacteria</taxon>
        <taxon>Bacillati</taxon>
        <taxon>Actinomycetota</taxon>
        <taxon>Actinomycetes</taxon>
        <taxon>Streptosporangiales</taxon>
        <taxon>Streptosporangiaceae</taxon>
        <taxon>Nonomuraea</taxon>
    </lineage>
</organism>
<feature type="transmembrane region" description="Helical" evidence="1">
    <location>
        <begin position="179"/>
        <end position="198"/>
    </location>
</feature>
<feature type="transmembrane region" description="Helical" evidence="1">
    <location>
        <begin position="210"/>
        <end position="233"/>
    </location>
</feature>
<keyword evidence="1" id="KW-0472">Membrane</keyword>
<feature type="transmembrane region" description="Helical" evidence="1">
    <location>
        <begin position="30"/>
        <end position="51"/>
    </location>
</feature>
<sequence length="421" mass="43053">MNASLIGSAPVITVLRMLNRGRSRPERVRAWLVGAGAGVAAFLVCTAVSLADFRDEGGSLTGLALALLALPVAGLVHQANRLATATRERRLAALRLAGAAPGDARRLGALEGGWLALTGSLAGGLVYALTHLPGPLAPVPFVVVLLTAGGVVSGARAGRDVIASPLGVTRRPRVRGPRVRDLLAAATGVALLVAGLTLKGGFPIGGKYGTAVAMAAGMVLLLFGLTMAATWLIRACAARTGRRARSPETLLAARLVESDPRAWARALSVVGLTVFFGAGAGAQQAVTGYGHAHALVDMALLLAMLTSAAALVVHQAEELIDLRRSFAALAAAGVPERSLGRVLVRQAAIAALPVCAVAAAAGVGVVVFSVLDIYQARWLVWALTRAVAMTGIGVLTAMLMALAARPLLRGALRLETLRAGR</sequence>
<comment type="caution">
    <text evidence="2">The sequence shown here is derived from an EMBL/GenBank/DDBJ whole genome shotgun (WGS) entry which is preliminary data.</text>
</comment>
<feature type="transmembrane region" description="Helical" evidence="1">
    <location>
        <begin position="383"/>
        <end position="404"/>
    </location>
</feature>
<dbReference type="EMBL" id="JAATEP010000017">
    <property type="protein sequence ID" value="NJP92515.1"/>
    <property type="molecule type" value="Genomic_DNA"/>
</dbReference>
<keyword evidence="1" id="KW-0812">Transmembrane</keyword>
<gene>
    <name evidence="2" type="ORF">HCN51_24095</name>
</gene>
<protein>
    <recommendedName>
        <fullName evidence="4">FtsX-like permease family protein</fullName>
    </recommendedName>
</protein>
<dbReference type="Proteomes" id="UP000696294">
    <property type="component" value="Unassembled WGS sequence"/>
</dbReference>
<feature type="transmembrane region" description="Helical" evidence="1">
    <location>
        <begin position="57"/>
        <end position="77"/>
    </location>
</feature>